<dbReference type="NCBIfam" id="NF033795">
    <property type="entry name" value="chaper_CopZ_Bs"/>
    <property type="match status" value="1"/>
</dbReference>
<keyword evidence="4" id="KW-0479">Metal-binding</keyword>
<dbReference type="Proteomes" id="UP001209553">
    <property type="component" value="Unassembled WGS sequence"/>
</dbReference>
<dbReference type="CDD" id="cd00371">
    <property type="entry name" value="HMA"/>
    <property type="match status" value="1"/>
</dbReference>
<dbReference type="Pfam" id="PF00403">
    <property type="entry name" value="HMA"/>
    <property type="match status" value="1"/>
</dbReference>
<organism evidence="9 10">
    <name type="scientific">Staphylococcus marylandisciuri</name>
    <dbReference type="NCBI Taxonomy" id="2981529"/>
    <lineage>
        <taxon>Bacteria</taxon>
        <taxon>Bacillati</taxon>
        <taxon>Bacillota</taxon>
        <taxon>Bacilli</taxon>
        <taxon>Bacillales</taxon>
        <taxon>Staphylococcaceae</taxon>
        <taxon>Staphylococcus</taxon>
    </lineage>
</organism>
<evidence type="ECO:0000256" key="6">
    <source>
        <dbReference type="ARBA" id="ARBA00023186"/>
    </source>
</evidence>
<dbReference type="PANTHER" id="PTHR46594">
    <property type="entry name" value="P-TYPE CATION-TRANSPORTING ATPASE"/>
    <property type="match status" value="1"/>
</dbReference>
<comment type="caution">
    <text evidence="9">The sequence shown here is derived from an EMBL/GenBank/DDBJ whole genome shotgun (WGS) entry which is preliminary data.</text>
</comment>
<dbReference type="PRINTS" id="PR00944">
    <property type="entry name" value="CUEXPORT"/>
</dbReference>
<dbReference type="InterPro" id="IPR006122">
    <property type="entry name" value="HMA_Cu_ion-bd"/>
</dbReference>
<dbReference type="InterPro" id="IPR006121">
    <property type="entry name" value="HMA_dom"/>
</dbReference>
<dbReference type="NCBIfam" id="TIGR00003">
    <property type="entry name" value="copper ion binding protein"/>
    <property type="match status" value="1"/>
</dbReference>
<dbReference type="PROSITE" id="PS50846">
    <property type="entry name" value="HMA_2"/>
    <property type="match status" value="1"/>
</dbReference>
<keyword evidence="6" id="KW-0143">Chaperone</keyword>
<dbReference type="InterPro" id="IPR017969">
    <property type="entry name" value="Heavy-metal-associated_CS"/>
</dbReference>
<dbReference type="InterPro" id="IPR049740">
    <property type="entry name" value="CopZ"/>
</dbReference>
<name>A0ABT2QN23_9STAP</name>
<dbReference type="Gene3D" id="3.30.70.100">
    <property type="match status" value="1"/>
</dbReference>
<accession>A0ABT2QN23</accession>
<sequence length="69" mass="7601">MANQTIQVDGMSCEHCKNAVESALVDLEGVSTAEVDLEQGSVTVQYNDTKVQFDDMEEAIEEQGYDVRS</sequence>
<evidence type="ECO:0000313" key="9">
    <source>
        <dbReference type="EMBL" id="MCU5745379.1"/>
    </source>
</evidence>
<feature type="domain" description="HMA" evidence="8">
    <location>
        <begin position="2"/>
        <end position="68"/>
    </location>
</feature>
<evidence type="ECO:0000259" key="8">
    <source>
        <dbReference type="PROSITE" id="PS50846"/>
    </source>
</evidence>
<evidence type="ECO:0000313" key="10">
    <source>
        <dbReference type="Proteomes" id="UP001209553"/>
    </source>
</evidence>
<dbReference type="PROSITE" id="PS01047">
    <property type="entry name" value="HMA_1"/>
    <property type="match status" value="1"/>
</dbReference>
<protein>
    <recommendedName>
        <fullName evidence="2">Copper chaperone CopZ</fullName>
    </recommendedName>
</protein>
<gene>
    <name evidence="9" type="primary">copZ</name>
    <name evidence="9" type="ORF">N9R04_01420</name>
</gene>
<evidence type="ECO:0000256" key="1">
    <source>
        <dbReference type="ARBA" id="ARBA00004496"/>
    </source>
</evidence>
<evidence type="ECO:0000256" key="3">
    <source>
        <dbReference type="ARBA" id="ARBA00022490"/>
    </source>
</evidence>
<reference evidence="9 10" key="1">
    <citation type="journal article" date="2023" name="Int. J. Syst. Evol. Microbiol.">
        <title>Streptococcus sciuri sp. nov., Staphylococcus marylandisciuri sp. nov. and Staphylococcus americanisciuri sp. nov., isolated from faeces of eastern grey squirrel (Sciurus carolinensis).</title>
        <authorList>
            <person name="Volokhov D.V."/>
            <person name="Zagorodnyaya T.A."/>
            <person name="Furtak V.A."/>
            <person name="Nattanmai G."/>
            <person name="Randall L."/>
            <person name="Jose S."/>
            <person name="Gao Y."/>
            <person name="Eisenberg T."/>
            <person name="Delmonte P."/>
            <person name="Blom J."/>
            <person name="Mitchell K.K."/>
        </authorList>
    </citation>
    <scope>NUCLEOTIDE SEQUENCE [LARGE SCALE GENOMIC DNA]</scope>
    <source>
        <strain evidence="9 10">SQ8-PEA</strain>
    </source>
</reference>
<proteinExistence type="predicted"/>
<dbReference type="InterPro" id="IPR036163">
    <property type="entry name" value="HMA_dom_sf"/>
</dbReference>
<evidence type="ECO:0000256" key="5">
    <source>
        <dbReference type="ARBA" id="ARBA00023008"/>
    </source>
</evidence>
<dbReference type="EMBL" id="JAOPKZ010000002">
    <property type="protein sequence ID" value="MCU5745379.1"/>
    <property type="molecule type" value="Genomic_DNA"/>
</dbReference>
<dbReference type="InterPro" id="IPR000428">
    <property type="entry name" value="Cu-bd"/>
</dbReference>
<evidence type="ECO:0000256" key="4">
    <source>
        <dbReference type="ARBA" id="ARBA00022723"/>
    </source>
</evidence>
<comment type="function">
    <text evidence="7">Chaperone that serves for the intracellular sequestration and transport of Cu(+). Delivers Cu(+) to the copper-exporting P-type ATPase A (CopA).</text>
</comment>
<keyword evidence="3" id="KW-0963">Cytoplasm</keyword>
<evidence type="ECO:0000256" key="7">
    <source>
        <dbReference type="ARBA" id="ARBA00025138"/>
    </source>
</evidence>
<evidence type="ECO:0000256" key="2">
    <source>
        <dbReference type="ARBA" id="ARBA00015313"/>
    </source>
</evidence>
<dbReference type="PANTHER" id="PTHR46594:SF4">
    <property type="entry name" value="P-TYPE CATION-TRANSPORTING ATPASE"/>
    <property type="match status" value="1"/>
</dbReference>
<keyword evidence="10" id="KW-1185">Reference proteome</keyword>
<dbReference type="SUPFAM" id="SSF55008">
    <property type="entry name" value="HMA, heavy metal-associated domain"/>
    <property type="match status" value="1"/>
</dbReference>
<dbReference type="RefSeq" id="WP_262854003.1">
    <property type="nucleotide sequence ID" value="NZ_JAOPKZ010000002.1"/>
</dbReference>
<comment type="subcellular location">
    <subcellularLocation>
        <location evidence="1">Cytoplasm</location>
    </subcellularLocation>
</comment>
<keyword evidence="5" id="KW-0186">Copper</keyword>